<evidence type="ECO:0000256" key="6">
    <source>
        <dbReference type="SAM" id="Phobius"/>
    </source>
</evidence>
<dbReference type="Pfam" id="PF09451">
    <property type="entry name" value="ATG27"/>
    <property type="match status" value="1"/>
</dbReference>
<name>A0A1U8APJ4_NELNU</name>
<dbReference type="GeneID" id="104602522"/>
<dbReference type="AlphaFoldDB" id="A0A1U8APJ4"/>
<gene>
    <name evidence="8" type="primary">LOC104602522</name>
</gene>
<dbReference type="OrthoDB" id="29460at2759"/>
<dbReference type="PANTHER" id="PTHR15071">
    <property type="entry name" value="MANNOSE-6-PHOSPHATE RECEPTOR FAMILY MEMBER"/>
    <property type="match status" value="1"/>
</dbReference>
<keyword evidence="3" id="KW-0732">Signal</keyword>
<evidence type="ECO:0000313" key="7">
    <source>
        <dbReference type="Proteomes" id="UP000189703"/>
    </source>
</evidence>
<keyword evidence="2 6" id="KW-0812">Transmembrane</keyword>
<proteinExistence type="predicted"/>
<dbReference type="InterPro" id="IPR018939">
    <property type="entry name" value="Autophagy-rel_prot_27"/>
</dbReference>
<feature type="transmembrane region" description="Helical" evidence="6">
    <location>
        <begin position="153"/>
        <end position="173"/>
    </location>
</feature>
<dbReference type="GO" id="GO:0000139">
    <property type="term" value="C:Golgi membrane"/>
    <property type="evidence" value="ECO:0007669"/>
    <property type="project" value="UniProtKB-SubCell"/>
</dbReference>
<dbReference type="RefSeq" id="XP_010264548.1">
    <property type="nucleotide sequence ID" value="XM_010266246.2"/>
</dbReference>
<evidence type="ECO:0000256" key="3">
    <source>
        <dbReference type="ARBA" id="ARBA00022729"/>
    </source>
</evidence>
<evidence type="ECO:0000256" key="5">
    <source>
        <dbReference type="ARBA" id="ARBA00023136"/>
    </source>
</evidence>
<protein>
    <submittedName>
        <fullName evidence="8">Uncharacterized protein LOC104602522 isoform X3</fullName>
    </submittedName>
</protein>
<organism evidence="7 8">
    <name type="scientific">Nelumbo nucifera</name>
    <name type="common">Sacred lotus</name>
    <dbReference type="NCBI Taxonomy" id="4432"/>
    <lineage>
        <taxon>Eukaryota</taxon>
        <taxon>Viridiplantae</taxon>
        <taxon>Streptophyta</taxon>
        <taxon>Embryophyta</taxon>
        <taxon>Tracheophyta</taxon>
        <taxon>Spermatophyta</taxon>
        <taxon>Magnoliopsida</taxon>
        <taxon>Proteales</taxon>
        <taxon>Nelumbonaceae</taxon>
        <taxon>Nelumbo</taxon>
    </lineage>
</organism>
<evidence type="ECO:0000256" key="4">
    <source>
        <dbReference type="ARBA" id="ARBA00022989"/>
    </source>
</evidence>
<keyword evidence="5 6" id="KW-0472">Membrane</keyword>
<dbReference type="PANTHER" id="PTHR15071:SF0">
    <property type="entry name" value="MANNOSE 6-PHOSPHATE RECEPTOR-LIKE PROTEIN 1"/>
    <property type="match status" value="1"/>
</dbReference>
<keyword evidence="4 6" id="KW-1133">Transmembrane helix</keyword>
<reference evidence="8" key="1">
    <citation type="submission" date="2025-08" db="UniProtKB">
        <authorList>
            <consortium name="RefSeq"/>
        </authorList>
    </citation>
    <scope>IDENTIFICATION</scope>
</reference>
<evidence type="ECO:0000256" key="2">
    <source>
        <dbReference type="ARBA" id="ARBA00022692"/>
    </source>
</evidence>
<dbReference type="Proteomes" id="UP000189703">
    <property type="component" value="Unplaced"/>
</dbReference>
<accession>A0A1U8APJ4</accession>
<evidence type="ECO:0000313" key="8">
    <source>
        <dbReference type="RefSeq" id="XP_010264548.1"/>
    </source>
</evidence>
<keyword evidence="7" id="KW-1185">Reference proteome</keyword>
<evidence type="ECO:0000256" key="1">
    <source>
        <dbReference type="ARBA" id="ARBA00004167"/>
    </source>
</evidence>
<sequence length="230" mass="25096">MEEANQTSMKAPSTLKFTFLGISSGFTPFNNIAADLRSPQKAPDSLASHNTAIAFATPTFQRWKGYHVCTTIGKASSVNVNLIDREDPQKGVNVRMSSSGSKGNCSLTVSVFCDSNGVEGPYSLEKSGTCDYATILKHPAGCAKIISVHRRGWGWLGTIITIILCLLGGYLLVGAVYRFFFLGIRGIEVIPNLEFWLSLPQRTKSLLGSLVRKFRGPSRGYRSSYSPVNF</sequence>
<comment type="subcellular location">
    <subcellularLocation>
        <location evidence="1">Membrane</location>
        <topology evidence="1">Single-pass membrane protein</topology>
    </subcellularLocation>
</comment>